<protein>
    <recommendedName>
        <fullName evidence="4">Lipoprotein</fullName>
    </recommendedName>
</protein>
<dbReference type="OrthoDB" id="10013548at2"/>
<evidence type="ECO:0000256" key="1">
    <source>
        <dbReference type="SAM" id="SignalP"/>
    </source>
</evidence>
<dbReference type="AlphaFoldDB" id="A0A173ZMV2"/>
<dbReference type="Proteomes" id="UP000095558">
    <property type="component" value="Unassembled WGS sequence"/>
</dbReference>
<feature type="chain" id="PRO_5038529783" description="Lipoprotein" evidence="1">
    <location>
        <begin position="23"/>
        <end position="155"/>
    </location>
</feature>
<organism evidence="2 3">
    <name type="scientific">Clostridium disporicum</name>
    <dbReference type="NCBI Taxonomy" id="84024"/>
    <lineage>
        <taxon>Bacteria</taxon>
        <taxon>Bacillati</taxon>
        <taxon>Bacillota</taxon>
        <taxon>Clostridia</taxon>
        <taxon>Eubacteriales</taxon>
        <taxon>Clostridiaceae</taxon>
        <taxon>Clostridium</taxon>
    </lineage>
</organism>
<reference evidence="2 3" key="1">
    <citation type="submission" date="2015-09" db="EMBL/GenBank/DDBJ databases">
        <authorList>
            <consortium name="Pathogen Informatics"/>
        </authorList>
    </citation>
    <scope>NUCLEOTIDE SEQUENCE [LARGE SCALE GENOMIC DNA]</scope>
    <source>
        <strain evidence="2 3">2789STDY5834855</strain>
    </source>
</reference>
<dbReference type="EMBL" id="CYZV01000006">
    <property type="protein sequence ID" value="CUN77752.1"/>
    <property type="molecule type" value="Genomic_DNA"/>
</dbReference>
<evidence type="ECO:0000313" key="3">
    <source>
        <dbReference type="Proteomes" id="UP000095558"/>
    </source>
</evidence>
<evidence type="ECO:0000313" key="2">
    <source>
        <dbReference type="EMBL" id="CUN77752.1"/>
    </source>
</evidence>
<evidence type="ECO:0008006" key="4">
    <source>
        <dbReference type="Google" id="ProtNLM"/>
    </source>
</evidence>
<dbReference type="RefSeq" id="WP_055275456.1">
    <property type="nucleotide sequence ID" value="NZ_CYZV01000006.1"/>
</dbReference>
<feature type="signal peptide" evidence="1">
    <location>
        <begin position="1"/>
        <end position="22"/>
    </location>
</feature>
<keyword evidence="1" id="KW-0732">Signal</keyword>
<sequence length="155" mass="17606">MKNIKLKKIVLTFMLSGTFILALGNNHISSALINEKGYKYYIIASLQGFNDEKGIAKCNCGISFKQHKEDFESQYNKAFSSQNTNNIICDCGGVLKEKLLNIGELNYSSSNECIHNKNGCDYLYKKRTIISYTCEKCNSYFEVDIYDNQLECNGI</sequence>
<name>A0A173ZMV2_9CLOT</name>
<gene>
    <name evidence="2" type="ORF">ERS852470_00687</name>
</gene>
<accession>A0A173ZMV2</accession>
<proteinExistence type="predicted"/>